<proteinExistence type="predicted"/>
<name>A0A223D5T3_9BACL</name>
<dbReference type="Proteomes" id="UP000214688">
    <property type="component" value="Chromosome"/>
</dbReference>
<evidence type="ECO:0000256" key="1">
    <source>
        <dbReference type="SAM" id="MobiDB-lite"/>
    </source>
</evidence>
<dbReference type="RefSeq" id="WP_094238074.1">
    <property type="nucleotide sequence ID" value="NZ_CP022657.1"/>
</dbReference>
<reference evidence="2 3" key="1">
    <citation type="journal article" date="2015" name="Int. J. Syst. Evol. Microbiol.">
        <title>Tumebacillus algifaecis sp. nov., isolated from decomposing algal scum.</title>
        <authorList>
            <person name="Wu Y.F."/>
            <person name="Zhang B."/>
            <person name="Xing P."/>
            <person name="Wu Q.L."/>
            <person name="Liu S.J."/>
        </authorList>
    </citation>
    <scope>NUCLEOTIDE SEQUENCE [LARGE SCALE GENOMIC DNA]</scope>
    <source>
        <strain evidence="2 3">THMBR28</strain>
    </source>
</reference>
<feature type="region of interest" description="Disordered" evidence="1">
    <location>
        <begin position="1"/>
        <end position="30"/>
    </location>
</feature>
<dbReference type="AlphaFoldDB" id="A0A223D5T3"/>
<dbReference type="KEGG" id="tab:CIG75_19130"/>
<gene>
    <name evidence="2" type="ORF">CIG75_19130</name>
</gene>
<organism evidence="2 3">
    <name type="scientific">Tumebacillus algifaecis</name>
    <dbReference type="NCBI Taxonomy" id="1214604"/>
    <lineage>
        <taxon>Bacteria</taxon>
        <taxon>Bacillati</taxon>
        <taxon>Bacillota</taxon>
        <taxon>Bacilli</taxon>
        <taxon>Bacillales</taxon>
        <taxon>Alicyclobacillaceae</taxon>
        <taxon>Tumebacillus</taxon>
    </lineage>
</organism>
<protein>
    <submittedName>
        <fullName evidence="2">Uncharacterized protein</fullName>
    </submittedName>
</protein>
<sequence length="59" mass="6675">MNGRTHGKGQPIELNDRKRQGTGAGEVTTRILSPEELDEVLKRLHAPERREWPTSVVAR</sequence>
<dbReference type="EMBL" id="CP022657">
    <property type="protein sequence ID" value="ASS76847.1"/>
    <property type="molecule type" value="Genomic_DNA"/>
</dbReference>
<keyword evidence="3" id="KW-1185">Reference proteome</keyword>
<evidence type="ECO:0000313" key="3">
    <source>
        <dbReference type="Proteomes" id="UP000214688"/>
    </source>
</evidence>
<accession>A0A223D5T3</accession>
<evidence type="ECO:0000313" key="2">
    <source>
        <dbReference type="EMBL" id="ASS76847.1"/>
    </source>
</evidence>